<comment type="subcellular location">
    <subcellularLocation>
        <location evidence="5">Nucleus</location>
    </subcellularLocation>
</comment>
<dbReference type="PROSITE" id="PS40000">
    <property type="entry name" value="DM_1"/>
    <property type="match status" value="1"/>
</dbReference>
<feature type="domain" description="DM" evidence="7">
    <location>
        <begin position="522"/>
        <end position="571"/>
    </location>
</feature>
<accession>A0A8B7NUE5</accession>
<feature type="compositionally biased region" description="Polar residues" evidence="6">
    <location>
        <begin position="106"/>
        <end position="123"/>
    </location>
</feature>
<evidence type="ECO:0000256" key="1">
    <source>
        <dbReference type="ARBA" id="ARBA00022723"/>
    </source>
</evidence>
<keyword evidence="3 5" id="KW-0238">DNA-binding</keyword>
<dbReference type="GO" id="GO:0046872">
    <property type="term" value="F:metal ion binding"/>
    <property type="evidence" value="ECO:0007669"/>
    <property type="project" value="UniProtKB-KW"/>
</dbReference>
<dbReference type="GO" id="GO:0000978">
    <property type="term" value="F:RNA polymerase II cis-regulatory region sequence-specific DNA binding"/>
    <property type="evidence" value="ECO:0007669"/>
    <property type="project" value="TreeGrafter"/>
</dbReference>
<feature type="compositionally biased region" description="Polar residues" evidence="6">
    <location>
        <begin position="79"/>
        <end position="96"/>
    </location>
</feature>
<evidence type="ECO:0000259" key="7">
    <source>
        <dbReference type="PROSITE" id="PS50809"/>
    </source>
</evidence>
<dbReference type="RefSeq" id="XP_018017347.1">
    <property type="nucleotide sequence ID" value="XM_018161858.2"/>
</dbReference>
<dbReference type="GO" id="GO:0007548">
    <property type="term" value="P:sex differentiation"/>
    <property type="evidence" value="ECO:0007669"/>
    <property type="project" value="TreeGrafter"/>
</dbReference>
<evidence type="ECO:0000256" key="3">
    <source>
        <dbReference type="ARBA" id="ARBA00023125"/>
    </source>
</evidence>
<organism evidence="8 9">
    <name type="scientific">Hyalella azteca</name>
    <name type="common">Amphipod</name>
    <dbReference type="NCBI Taxonomy" id="294128"/>
    <lineage>
        <taxon>Eukaryota</taxon>
        <taxon>Metazoa</taxon>
        <taxon>Ecdysozoa</taxon>
        <taxon>Arthropoda</taxon>
        <taxon>Crustacea</taxon>
        <taxon>Multicrustacea</taxon>
        <taxon>Malacostraca</taxon>
        <taxon>Eumalacostraca</taxon>
        <taxon>Peracarida</taxon>
        <taxon>Amphipoda</taxon>
        <taxon>Senticaudata</taxon>
        <taxon>Talitrida</taxon>
        <taxon>Talitroidea</taxon>
        <taxon>Hyalellidae</taxon>
        <taxon>Hyalella</taxon>
    </lineage>
</organism>
<dbReference type="GO" id="GO:0000981">
    <property type="term" value="F:DNA-binding transcription factor activity, RNA polymerase II-specific"/>
    <property type="evidence" value="ECO:0007669"/>
    <property type="project" value="TreeGrafter"/>
</dbReference>
<protein>
    <submittedName>
        <fullName evidence="9">Uncharacterized protein LOC108673966</fullName>
    </submittedName>
</protein>
<name>A0A8B7NUE5_HYAAZ</name>
<feature type="region of interest" description="Disordered" evidence="6">
    <location>
        <begin position="79"/>
        <end position="150"/>
    </location>
</feature>
<evidence type="ECO:0000256" key="5">
    <source>
        <dbReference type="PROSITE-ProRule" id="PRU00070"/>
    </source>
</evidence>
<dbReference type="PANTHER" id="PTHR12322:SF53">
    <property type="entry name" value="DOUBLESEX-MAB RELATED 11E"/>
    <property type="match status" value="1"/>
</dbReference>
<dbReference type="Proteomes" id="UP000694843">
    <property type="component" value="Unplaced"/>
</dbReference>
<dbReference type="AlphaFoldDB" id="A0A8B7NUE5"/>
<dbReference type="OrthoDB" id="6162476at2759"/>
<dbReference type="InterPro" id="IPR036407">
    <property type="entry name" value="DM_DNA-bd_sf"/>
</dbReference>
<dbReference type="SMART" id="SM00301">
    <property type="entry name" value="DM"/>
    <property type="match status" value="1"/>
</dbReference>
<proteinExistence type="predicted"/>
<dbReference type="Pfam" id="PF00751">
    <property type="entry name" value="DM"/>
    <property type="match status" value="1"/>
</dbReference>
<evidence type="ECO:0000313" key="9">
    <source>
        <dbReference type="RefSeq" id="XP_018017347.1"/>
    </source>
</evidence>
<dbReference type="InterPro" id="IPR026607">
    <property type="entry name" value="DMRT"/>
</dbReference>
<sequence>MAPRPKKKLEFFNKGRPPLLLVSSDESLICDALGKQGKNNTNSIHKQQEFVTQENTSVGEEPSSSLLQLSRRGARSLNSIVLPNETSNESIPASTDSRGKHENLLHEQNSNVRTPSFRHLSSNSKRKLGDDAAPTLKISTARENSSSPDSDDIEIIEEYVNRRYYPRIRRPRTVAHTKHPVNNSPMPNPKHMSVLPNHHDLRGTSFTKTRYAFYDTDQEISSSSINGERISNGPTRSLRSAALDHHSFMRQPPYDGRRAVSYQARDLPGSYPRPVIASDCFTTDQYPRSMYYSSQVHSHEHMTNVNHSPDTRANFIVPINYSEHPLNRLHNQTYFKPRVHYNEDRRPDVPQESPLPQTHYNDSTRFEAPREPVLPHYNNGTRLEVPLVAPLPKSNPYMNRNDGARLDQTSRVPFPIAPDPKIYINSSNTHRPNLVTKSAEPPKRLQEIHISHKSAFVPVAQNSRAMDLQPPQAPDVPLQSSIRREERTIKPSMCLPEASNSFCSSPQEADQSATEKKRYQTCRLCHNHGVVTPIRGHKYVCPYIKCTCTNCKVTFKRRHFVKEQLKITRRQNTYWQNGQDATDDPAPGPVKLPSVKMNPFPQENVMIKDLALFDDLELFEGIDSICRPQARANQS</sequence>
<dbReference type="PROSITE" id="PS50809">
    <property type="entry name" value="DM_2"/>
    <property type="match status" value="1"/>
</dbReference>
<dbReference type="SUPFAM" id="SSF82927">
    <property type="entry name" value="Cysteine-rich DNA binding domain, (DM domain)"/>
    <property type="match status" value="1"/>
</dbReference>
<dbReference type="InterPro" id="IPR001275">
    <property type="entry name" value="DM_DNA-bd"/>
</dbReference>
<gene>
    <name evidence="9" type="primary">LOC108673966</name>
</gene>
<evidence type="ECO:0000256" key="4">
    <source>
        <dbReference type="ARBA" id="ARBA00023242"/>
    </source>
</evidence>
<keyword evidence="4 5" id="KW-0539">Nucleus</keyword>
<feature type="region of interest" description="Disordered" evidence="6">
    <location>
        <begin position="573"/>
        <end position="592"/>
    </location>
</feature>
<feature type="region of interest" description="Disordered" evidence="6">
    <location>
        <begin position="343"/>
        <end position="363"/>
    </location>
</feature>
<dbReference type="Gene3D" id="4.10.1040.10">
    <property type="entry name" value="DM DNA-binding domain"/>
    <property type="match status" value="1"/>
</dbReference>
<dbReference type="GeneID" id="108673966"/>
<keyword evidence="2 5" id="KW-0862">Zinc</keyword>
<keyword evidence="8" id="KW-1185">Reference proteome</keyword>
<dbReference type="PANTHER" id="PTHR12322">
    <property type="entry name" value="DOUBLESEX AND MAB-3 RELATED TRANSCRIPTION FACTOR DMRT"/>
    <property type="match status" value="1"/>
</dbReference>
<reference evidence="9" key="1">
    <citation type="submission" date="2025-08" db="UniProtKB">
        <authorList>
            <consortium name="RefSeq"/>
        </authorList>
    </citation>
    <scope>IDENTIFICATION</scope>
    <source>
        <tissue evidence="9">Whole organism</tissue>
    </source>
</reference>
<evidence type="ECO:0000256" key="2">
    <source>
        <dbReference type="ARBA" id="ARBA00022833"/>
    </source>
</evidence>
<evidence type="ECO:0000256" key="6">
    <source>
        <dbReference type="SAM" id="MobiDB-lite"/>
    </source>
</evidence>
<keyword evidence="1 5" id="KW-0479">Metal-binding</keyword>
<dbReference type="GO" id="GO:0005634">
    <property type="term" value="C:nucleus"/>
    <property type="evidence" value="ECO:0007669"/>
    <property type="project" value="UniProtKB-SubCell"/>
</dbReference>
<dbReference type="KEGG" id="hazt:108673966"/>
<evidence type="ECO:0000313" key="8">
    <source>
        <dbReference type="Proteomes" id="UP000694843"/>
    </source>
</evidence>
<feature type="DNA-binding region" description="DM" evidence="5">
    <location>
        <begin position="522"/>
        <end position="571"/>
    </location>
</feature>